<dbReference type="PANTHER" id="PTHR24305:SF85">
    <property type="entry name" value="P450, PUTATIVE (EUROFUNG)-RELATED"/>
    <property type="match status" value="1"/>
</dbReference>
<proteinExistence type="inferred from homology"/>
<keyword evidence="4" id="KW-0503">Monooxygenase</keyword>
<sequence length="366" mass="41920">MSRIEPTIDIRVTEWIEQLSERFGKTGVVFDLADWLGYFAYDMIAELAFGEPLGFVTRGVDVNQLIKKFHDMAPFAGFVAALPWIAKIFTSNPLGRYIFMPKPGDNTGTGQIMAYRDHLLKDRFENPMEGVHNDVLQSLLCATHKDGTKITMDEVKAESFVLMVAATDTVSAFMNPMIIFVLLNQEVYRKLMAEITEFETTGKLSPGVPTYQELQDMPYFQACVKETLRHSPSAPTILPRIVSEGGEELNGMYAPAGAEVAANAWVTNRHPEVYGKDSMEWRPERWLDCDEQHSKMMERFLHTFGYGQRSCLGKHMAKMETQKICMQFFRAFIPSFTNLERPFVTENWSMQIYWDVLMTIKPRVKE</sequence>
<keyword evidence="4" id="KW-0349">Heme</keyword>
<evidence type="ECO:0000313" key="5">
    <source>
        <dbReference type="EMBL" id="KAL0636591.1"/>
    </source>
</evidence>
<dbReference type="InterPro" id="IPR017972">
    <property type="entry name" value="Cyt_P450_CS"/>
</dbReference>
<evidence type="ECO:0008006" key="7">
    <source>
        <dbReference type="Google" id="ProtNLM"/>
    </source>
</evidence>
<name>A0ABR3GKZ2_9PEZI</name>
<accession>A0ABR3GKZ2</accession>
<gene>
    <name evidence="5" type="ORF">Q9L58_004436</name>
</gene>
<evidence type="ECO:0000256" key="2">
    <source>
        <dbReference type="ARBA" id="ARBA00022723"/>
    </source>
</evidence>
<protein>
    <recommendedName>
        <fullName evidence="7">Cytochrome P450</fullName>
    </recommendedName>
</protein>
<keyword evidence="6" id="KW-1185">Reference proteome</keyword>
<dbReference type="InterPro" id="IPR002401">
    <property type="entry name" value="Cyt_P450_E_grp-I"/>
</dbReference>
<dbReference type="InterPro" id="IPR036396">
    <property type="entry name" value="Cyt_P450_sf"/>
</dbReference>
<dbReference type="Pfam" id="PF00067">
    <property type="entry name" value="p450"/>
    <property type="match status" value="1"/>
</dbReference>
<keyword evidence="2 4" id="KW-0479">Metal-binding</keyword>
<dbReference type="PRINTS" id="PR00385">
    <property type="entry name" value="P450"/>
</dbReference>
<comment type="cofactor">
    <cofactor evidence="1">
        <name>heme</name>
        <dbReference type="ChEBI" id="CHEBI:30413"/>
    </cofactor>
</comment>
<keyword evidence="3 4" id="KW-0408">Iron</keyword>
<comment type="similarity">
    <text evidence="4">Belongs to the cytochrome P450 family.</text>
</comment>
<evidence type="ECO:0000256" key="4">
    <source>
        <dbReference type="RuleBase" id="RU000461"/>
    </source>
</evidence>
<comment type="caution">
    <text evidence="5">The sequence shown here is derived from an EMBL/GenBank/DDBJ whole genome shotgun (WGS) entry which is preliminary data.</text>
</comment>
<dbReference type="SUPFAM" id="SSF48264">
    <property type="entry name" value="Cytochrome P450"/>
    <property type="match status" value="1"/>
</dbReference>
<dbReference type="PANTHER" id="PTHR24305">
    <property type="entry name" value="CYTOCHROME P450"/>
    <property type="match status" value="1"/>
</dbReference>
<evidence type="ECO:0000256" key="1">
    <source>
        <dbReference type="ARBA" id="ARBA00001971"/>
    </source>
</evidence>
<organism evidence="5 6">
    <name type="scientific">Discina gigas</name>
    <dbReference type="NCBI Taxonomy" id="1032678"/>
    <lineage>
        <taxon>Eukaryota</taxon>
        <taxon>Fungi</taxon>
        <taxon>Dikarya</taxon>
        <taxon>Ascomycota</taxon>
        <taxon>Pezizomycotina</taxon>
        <taxon>Pezizomycetes</taxon>
        <taxon>Pezizales</taxon>
        <taxon>Discinaceae</taxon>
        <taxon>Discina</taxon>
    </lineage>
</organism>
<dbReference type="EMBL" id="JBBBZM010000047">
    <property type="protein sequence ID" value="KAL0636591.1"/>
    <property type="molecule type" value="Genomic_DNA"/>
</dbReference>
<dbReference type="PRINTS" id="PR00463">
    <property type="entry name" value="EP450I"/>
</dbReference>
<evidence type="ECO:0000256" key="3">
    <source>
        <dbReference type="ARBA" id="ARBA00023004"/>
    </source>
</evidence>
<evidence type="ECO:0000313" key="6">
    <source>
        <dbReference type="Proteomes" id="UP001447188"/>
    </source>
</evidence>
<dbReference type="Gene3D" id="1.10.630.10">
    <property type="entry name" value="Cytochrome P450"/>
    <property type="match status" value="1"/>
</dbReference>
<keyword evidence="4" id="KW-0560">Oxidoreductase</keyword>
<dbReference type="Proteomes" id="UP001447188">
    <property type="component" value="Unassembled WGS sequence"/>
</dbReference>
<dbReference type="InterPro" id="IPR001128">
    <property type="entry name" value="Cyt_P450"/>
</dbReference>
<dbReference type="PROSITE" id="PS00086">
    <property type="entry name" value="CYTOCHROME_P450"/>
    <property type="match status" value="1"/>
</dbReference>
<dbReference type="InterPro" id="IPR050121">
    <property type="entry name" value="Cytochrome_P450_monoxygenase"/>
</dbReference>
<reference evidence="5 6" key="1">
    <citation type="submission" date="2024-02" db="EMBL/GenBank/DDBJ databases">
        <title>Discinaceae phylogenomics.</title>
        <authorList>
            <person name="Dirks A.C."/>
            <person name="James T.Y."/>
        </authorList>
    </citation>
    <scope>NUCLEOTIDE SEQUENCE [LARGE SCALE GENOMIC DNA]</scope>
    <source>
        <strain evidence="5 6">ACD0624</strain>
    </source>
</reference>